<dbReference type="Proteomes" id="UP000823886">
    <property type="component" value="Unassembled WGS sequence"/>
</dbReference>
<evidence type="ECO:0000256" key="1">
    <source>
        <dbReference type="ARBA" id="ARBA00005189"/>
    </source>
</evidence>
<evidence type="ECO:0000256" key="6">
    <source>
        <dbReference type="ARBA" id="ARBA00023315"/>
    </source>
</evidence>
<organism evidence="9 10">
    <name type="scientific">Candidatus Blautia merdavium</name>
    <dbReference type="NCBI Taxonomy" id="2838494"/>
    <lineage>
        <taxon>Bacteria</taxon>
        <taxon>Bacillati</taxon>
        <taxon>Bacillota</taxon>
        <taxon>Clostridia</taxon>
        <taxon>Lachnospirales</taxon>
        <taxon>Lachnospiraceae</taxon>
        <taxon>Blautia</taxon>
    </lineage>
</organism>
<dbReference type="EMBL" id="DWVZ01000036">
    <property type="protein sequence ID" value="HJC62546.1"/>
    <property type="molecule type" value="Genomic_DNA"/>
</dbReference>
<evidence type="ECO:0000256" key="2">
    <source>
        <dbReference type="ARBA" id="ARBA00008655"/>
    </source>
</evidence>
<comment type="pathway">
    <text evidence="1">Lipid metabolism.</text>
</comment>
<dbReference type="GO" id="GO:0003841">
    <property type="term" value="F:1-acylglycerol-3-phosphate O-acyltransferase activity"/>
    <property type="evidence" value="ECO:0007669"/>
    <property type="project" value="UniProtKB-UniRule"/>
</dbReference>
<evidence type="ECO:0000313" key="9">
    <source>
        <dbReference type="EMBL" id="HJC62546.1"/>
    </source>
</evidence>
<evidence type="ECO:0000256" key="3">
    <source>
        <dbReference type="ARBA" id="ARBA00022516"/>
    </source>
</evidence>
<dbReference type="Pfam" id="PF01553">
    <property type="entry name" value="Acyltransferase"/>
    <property type="match status" value="1"/>
</dbReference>
<keyword evidence="5 7" id="KW-0443">Lipid metabolism</keyword>
<evidence type="ECO:0000256" key="5">
    <source>
        <dbReference type="ARBA" id="ARBA00023098"/>
    </source>
</evidence>
<keyword evidence="3 7" id="KW-0444">Lipid biosynthesis</keyword>
<keyword evidence="6 7" id="KW-0012">Acyltransferase</keyword>
<accession>A0A9D2TB28</accession>
<comment type="catalytic activity">
    <reaction evidence="7">
        <text>a 1-acyl-sn-glycero-3-phosphate + an acyl-CoA = a 1,2-diacyl-sn-glycero-3-phosphate + CoA</text>
        <dbReference type="Rhea" id="RHEA:19709"/>
        <dbReference type="ChEBI" id="CHEBI:57287"/>
        <dbReference type="ChEBI" id="CHEBI:57970"/>
        <dbReference type="ChEBI" id="CHEBI:58342"/>
        <dbReference type="ChEBI" id="CHEBI:58608"/>
        <dbReference type="EC" id="2.3.1.51"/>
    </reaction>
</comment>
<dbReference type="GO" id="GO:0006654">
    <property type="term" value="P:phosphatidic acid biosynthetic process"/>
    <property type="evidence" value="ECO:0007669"/>
    <property type="project" value="TreeGrafter"/>
</dbReference>
<comment type="domain">
    <text evidence="7">The HXXXXD motif is essential for acyltransferase activity and may constitute the binding site for the phosphate moiety of the glycerol-3-phosphate.</text>
</comment>
<evidence type="ECO:0000256" key="7">
    <source>
        <dbReference type="RuleBase" id="RU361267"/>
    </source>
</evidence>
<reference evidence="9" key="2">
    <citation type="submission" date="2021-04" db="EMBL/GenBank/DDBJ databases">
        <authorList>
            <person name="Gilroy R."/>
        </authorList>
    </citation>
    <scope>NUCLEOTIDE SEQUENCE</scope>
    <source>
        <strain evidence="9">ChiBcec2-3848</strain>
    </source>
</reference>
<dbReference type="InterPro" id="IPR002123">
    <property type="entry name" value="Plipid/glycerol_acylTrfase"/>
</dbReference>
<protein>
    <recommendedName>
        <fullName evidence="7">1-acyl-sn-glycerol-3-phosphate acyltransferase</fullName>
        <ecNumber evidence="7">2.3.1.51</ecNumber>
    </recommendedName>
</protein>
<dbReference type="NCBIfam" id="TIGR00530">
    <property type="entry name" value="AGP_acyltrn"/>
    <property type="match status" value="1"/>
</dbReference>
<evidence type="ECO:0000313" key="10">
    <source>
        <dbReference type="Proteomes" id="UP000823886"/>
    </source>
</evidence>
<reference evidence="9" key="1">
    <citation type="journal article" date="2021" name="PeerJ">
        <title>Extensive microbial diversity within the chicken gut microbiome revealed by metagenomics and culture.</title>
        <authorList>
            <person name="Gilroy R."/>
            <person name="Ravi A."/>
            <person name="Getino M."/>
            <person name="Pursley I."/>
            <person name="Horton D.L."/>
            <person name="Alikhan N.F."/>
            <person name="Baker D."/>
            <person name="Gharbi K."/>
            <person name="Hall N."/>
            <person name="Watson M."/>
            <person name="Adriaenssens E.M."/>
            <person name="Foster-Nyarko E."/>
            <person name="Jarju S."/>
            <person name="Secka A."/>
            <person name="Antonio M."/>
            <person name="Oren A."/>
            <person name="Chaudhuri R.R."/>
            <person name="La Ragione R."/>
            <person name="Hildebrand F."/>
            <person name="Pallen M.J."/>
        </authorList>
    </citation>
    <scope>NUCLEOTIDE SEQUENCE</scope>
    <source>
        <strain evidence="9">ChiBcec2-3848</strain>
    </source>
</reference>
<sequence>MFRFIIVCICVIGYLILSIPLLIAEGILGLFNKRAKDISSLRIIQAVFRGILKVTGAEIQIKGHENVPTDQAVLYIGNHRSFFDILLTYVLCPDLTGYVAKKEMEPIPLLSIWMKYLHCLFLDRKDLKKGMKTILTAIDEIKRGVSICIFPEGTRNKGDSELNLLPFHEGSFKIATKAGCPVVPIAITNSAEIFEAHFPRIKPCKVIVEYGTPIYPDQLSKEEKRKLGSYTQEILLDMLKKNRAALDCQQPV</sequence>
<name>A0A9D2TB28_9FIRM</name>
<dbReference type="GO" id="GO:0016020">
    <property type="term" value="C:membrane"/>
    <property type="evidence" value="ECO:0007669"/>
    <property type="project" value="InterPro"/>
</dbReference>
<evidence type="ECO:0000259" key="8">
    <source>
        <dbReference type="SMART" id="SM00563"/>
    </source>
</evidence>
<keyword evidence="7" id="KW-0594">Phospholipid biosynthesis</keyword>
<dbReference type="CDD" id="cd07989">
    <property type="entry name" value="LPLAT_AGPAT-like"/>
    <property type="match status" value="1"/>
</dbReference>
<keyword evidence="7" id="KW-1208">Phospholipid metabolism</keyword>
<gene>
    <name evidence="9" type="ORF">H9753_02850</name>
</gene>
<evidence type="ECO:0000256" key="4">
    <source>
        <dbReference type="ARBA" id="ARBA00022679"/>
    </source>
</evidence>
<dbReference type="SMART" id="SM00563">
    <property type="entry name" value="PlsC"/>
    <property type="match status" value="1"/>
</dbReference>
<dbReference type="EC" id="2.3.1.51" evidence="7"/>
<feature type="domain" description="Phospholipid/glycerol acyltransferase" evidence="8">
    <location>
        <begin position="73"/>
        <end position="190"/>
    </location>
</feature>
<dbReference type="PANTHER" id="PTHR10434">
    <property type="entry name" value="1-ACYL-SN-GLYCEROL-3-PHOSPHATE ACYLTRANSFERASE"/>
    <property type="match status" value="1"/>
</dbReference>
<keyword evidence="4 7" id="KW-0808">Transferase</keyword>
<dbReference type="InterPro" id="IPR004552">
    <property type="entry name" value="AGP_acyltrans"/>
</dbReference>
<comment type="similarity">
    <text evidence="2 7">Belongs to the 1-acyl-sn-glycerol-3-phosphate acyltransferase family.</text>
</comment>
<dbReference type="AlphaFoldDB" id="A0A9D2TB28"/>
<proteinExistence type="inferred from homology"/>
<comment type="caution">
    <text evidence="9">The sequence shown here is derived from an EMBL/GenBank/DDBJ whole genome shotgun (WGS) entry which is preliminary data.</text>
</comment>
<dbReference type="PANTHER" id="PTHR10434:SF64">
    <property type="entry name" value="1-ACYL-SN-GLYCEROL-3-PHOSPHATE ACYLTRANSFERASE-RELATED"/>
    <property type="match status" value="1"/>
</dbReference>
<dbReference type="SUPFAM" id="SSF69593">
    <property type="entry name" value="Glycerol-3-phosphate (1)-acyltransferase"/>
    <property type="match status" value="1"/>
</dbReference>